<evidence type="ECO:0000313" key="4">
    <source>
        <dbReference type="Proteomes" id="UP001155587"/>
    </source>
</evidence>
<organism evidence="3 4">
    <name type="scientific">Vibrio qingdaonensis</name>
    <dbReference type="NCBI Taxonomy" id="2829491"/>
    <lineage>
        <taxon>Bacteria</taxon>
        <taxon>Pseudomonadati</taxon>
        <taxon>Pseudomonadota</taxon>
        <taxon>Gammaproteobacteria</taxon>
        <taxon>Vibrionales</taxon>
        <taxon>Vibrionaceae</taxon>
        <taxon>Vibrio</taxon>
    </lineage>
</organism>
<dbReference type="InterPro" id="IPR021438">
    <property type="entry name" value="DUF3087"/>
</dbReference>
<name>A0A9X3CLJ2_9VIBR</name>
<dbReference type="Proteomes" id="UP001155587">
    <property type="component" value="Unassembled WGS sequence"/>
</dbReference>
<dbReference type="RefSeq" id="WP_265674051.1">
    <property type="nucleotide sequence ID" value="NZ_JAKRRY010000005.1"/>
</dbReference>
<evidence type="ECO:0000313" key="3">
    <source>
        <dbReference type="EMBL" id="MCW8345644.1"/>
    </source>
</evidence>
<proteinExistence type="predicted"/>
<evidence type="ECO:0000256" key="1">
    <source>
        <dbReference type="SAM" id="Coils"/>
    </source>
</evidence>
<protein>
    <submittedName>
        <fullName evidence="3">DUF3087 domain-containing protein</fullName>
    </submittedName>
</protein>
<sequence length="171" mass="19475">MKLINIDKMIYKQRLNVITIAIVVALAVLSVGFGSVLIAFFGSQSPTAESTGNFHLNVMGVIAAALVCVAVLSKLKNTPYFEEVYYVWRLKALQNRIYRRIKPIKQRVSDNDRDAIVVLNFYYHSLKQVYSLDNNTLTLSELEKNIQMLQAQIDSLSMDIDVEDFDPRLIQ</sequence>
<feature type="transmembrane region" description="Helical" evidence="2">
    <location>
        <begin position="54"/>
        <end position="72"/>
    </location>
</feature>
<dbReference type="Pfam" id="PF11286">
    <property type="entry name" value="DUF3087"/>
    <property type="match status" value="1"/>
</dbReference>
<accession>A0A9X3CLJ2</accession>
<gene>
    <name evidence="3" type="ORF">MD535_06425</name>
</gene>
<keyword evidence="2" id="KW-0472">Membrane</keyword>
<reference evidence="3" key="1">
    <citation type="submission" date="2022-02" db="EMBL/GenBank/DDBJ databases">
        <title>Vibrio sp. nov, a new bacterium isolated from seawater.</title>
        <authorList>
            <person name="Yuan Y."/>
        </authorList>
    </citation>
    <scope>NUCLEOTIDE SEQUENCE</scope>
    <source>
        <strain evidence="3">ZSDZ65</strain>
    </source>
</reference>
<keyword evidence="2" id="KW-0812">Transmembrane</keyword>
<dbReference type="AlphaFoldDB" id="A0A9X3CLJ2"/>
<comment type="caution">
    <text evidence="3">The sequence shown here is derived from an EMBL/GenBank/DDBJ whole genome shotgun (WGS) entry which is preliminary data.</text>
</comment>
<keyword evidence="2" id="KW-1133">Transmembrane helix</keyword>
<evidence type="ECO:0000256" key="2">
    <source>
        <dbReference type="SAM" id="Phobius"/>
    </source>
</evidence>
<keyword evidence="4" id="KW-1185">Reference proteome</keyword>
<feature type="transmembrane region" description="Helical" evidence="2">
    <location>
        <begin position="20"/>
        <end position="42"/>
    </location>
</feature>
<feature type="coiled-coil region" evidence="1">
    <location>
        <begin position="132"/>
        <end position="159"/>
    </location>
</feature>
<keyword evidence="1" id="KW-0175">Coiled coil</keyword>
<dbReference type="EMBL" id="JAKRRY010000005">
    <property type="protein sequence ID" value="MCW8345644.1"/>
    <property type="molecule type" value="Genomic_DNA"/>
</dbReference>